<reference evidence="3 4" key="1">
    <citation type="journal article" date="2013" name="Front. Microbiol.">
        <title>The genome of the endophytic bacterium H. frisingense GSF30(T) identifies diverse strategies in the Herbaspirillum genus to interact with plants.</title>
        <authorList>
            <person name="Straub D."/>
            <person name="Rothballer M."/>
            <person name="Hartmann A."/>
            <person name="Ludewig U."/>
        </authorList>
    </citation>
    <scope>NUCLEOTIDE SEQUENCE [LARGE SCALE GENOMIC DNA]</scope>
    <source>
        <strain evidence="3 4">GSF30</strain>
    </source>
</reference>
<feature type="signal peptide" evidence="2">
    <location>
        <begin position="1"/>
        <end position="23"/>
    </location>
</feature>
<evidence type="ECO:0008006" key="5">
    <source>
        <dbReference type="Google" id="ProtNLM"/>
    </source>
</evidence>
<accession>A0AAI9I9W9</accession>
<gene>
    <name evidence="3" type="ORF">HFRIS_023830</name>
</gene>
<protein>
    <recommendedName>
        <fullName evidence="5">Lipoprotein</fullName>
    </recommendedName>
</protein>
<feature type="chain" id="PRO_5042485574" description="Lipoprotein" evidence="2">
    <location>
        <begin position="24"/>
        <end position="106"/>
    </location>
</feature>
<dbReference type="RefSeq" id="WP_006465570.1">
    <property type="nucleotide sequence ID" value="NZ_AEEC02000062.1"/>
</dbReference>
<evidence type="ECO:0000256" key="1">
    <source>
        <dbReference type="SAM" id="MobiDB-lite"/>
    </source>
</evidence>
<organism evidence="3 4">
    <name type="scientific">Herbaspirillum frisingense GSF30</name>
    <dbReference type="NCBI Taxonomy" id="864073"/>
    <lineage>
        <taxon>Bacteria</taxon>
        <taxon>Pseudomonadati</taxon>
        <taxon>Pseudomonadota</taxon>
        <taxon>Betaproteobacteria</taxon>
        <taxon>Burkholderiales</taxon>
        <taxon>Oxalobacteraceae</taxon>
        <taxon>Herbaspirillum</taxon>
    </lineage>
</organism>
<dbReference type="PROSITE" id="PS51257">
    <property type="entry name" value="PROKAR_LIPOPROTEIN"/>
    <property type="match status" value="1"/>
</dbReference>
<feature type="region of interest" description="Disordered" evidence="1">
    <location>
        <begin position="40"/>
        <end position="106"/>
    </location>
</feature>
<dbReference type="AlphaFoldDB" id="A0AAI9I9W9"/>
<evidence type="ECO:0000313" key="3">
    <source>
        <dbReference type="EMBL" id="EOA02177.1"/>
    </source>
</evidence>
<feature type="compositionally biased region" description="Polar residues" evidence="1">
    <location>
        <begin position="64"/>
        <end position="89"/>
    </location>
</feature>
<dbReference type="EMBL" id="AEEC02000062">
    <property type="protein sequence ID" value="EOA02177.1"/>
    <property type="molecule type" value="Genomic_DNA"/>
</dbReference>
<comment type="caution">
    <text evidence="3">The sequence shown here is derived from an EMBL/GenBank/DDBJ whole genome shotgun (WGS) entry which is preliminary data.</text>
</comment>
<sequence length="106" mass="11287">MKKTSLFMLAAGSLAMLAMLACAKPVKRQFDEINRRRLAEAAGKTETESGMPSVMGEQDMQPVAQESSMVADGTQQHAPTPVSTTSVQPLEQPPRKDGDFAPPVGA</sequence>
<proteinExistence type="predicted"/>
<name>A0AAI9I9W9_9BURK</name>
<keyword evidence="2" id="KW-0732">Signal</keyword>
<evidence type="ECO:0000256" key="2">
    <source>
        <dbReference type="SAM" id="SignalP"/>
    </source>
</evidence>
<dbReference type="Proteomes" id="UP000006772">
    <property type="component" value="Unassembled WGS sequence"/>
</dbReference>
<evidence type="ECO:0000313" key="4">
    <source>
        <dbReference type="Proteomes" id="UP000006772"/>
    </source>
</evidence>